<name>K2GTM8_9BACT</name>
<evidence type="ECO:0000313" key="1">
    <source>
        <dbReference type="EMBL" id="EKE26695.1"/>
    </source>
</evidence>
<sequence>MEEKIVEIKNCRLCSASFNITNLDLQFYDKVSPVFGWVKYPIPSPTLCPDCRQQRRLSFRNERNLYKRKCDLTQKDIISIYSPDKPYKVYGQSEWWSDKWNPLDYHKDFDFGRWFFEQINELDLIVPKLSIINDEWKWSMNCAYTNDFANWKDCYYCFETWDIENAHYCHHCNWTNNLVDCDEVFLNSSFSYECIDSIWLFNCFYLSNSKDSANCYLWDNLINCKYCVWCSWLNNKEYYILNKKASKEECENLVNNLKSDFKLCESFKIEYLKYRKIIPNKFWNINNSENSFWNGLSNCKNTFGYNIINSNNCRYCINSDSLIDCYDLQCWKSELCYEWLTPDNWYKVLFACWSWKCSNVLYSNDCHSSSNLFWCIWLRNSQYCIL</sequence>
<organism evidence="1">
    <name type="scientific">uncultured bacterium</name>
    <name type="common">gcode 4</name>
    <dbReference type="NCBI Taxonomy" id="1234023"/>
    <lineage>
        <taxon>Bacteria</taxon>
        <taxon>environmental samples</taxon>
    </lineage>
</organism>
<comment type="caution">
    <text evidence="1">The sequence shown here is derived from an EMBL/GenBank/DDBJ whole genome shotgun (WGS) entry which is preliminary data.</text>
</comment>
<feature type="non-terminal residue" evidence="1">
    <location>
        <position position="386"/>
    </location>
</feature>
<accession>K2GTM8</accession>
<dbReference type="AlphaFoldDB" id="K2GTM8"/>
<reference evidence="1" key="1">
    <citation type="journal article" date="2012" name="Science">
        <title>Fermentation, hydrogen, and sulfur metabolism in multiple uncultivated bacterial phyla.</title>
        <authorList>
            <person name="Wrighton K.C."/>
            <person name="Thomas B.C."/>
            <person name="Sharon I."/>
            <person name="Miller C.S."/>
            <person name="Castelle C.J."/>
            <person name="VerBerkmoes N.C."/>
            <person name="Wilkins M.J."/>
            <person name="Hettich R.L."/>
            <person name="Lipton M.S."/>
            <person name="Williams K.H."/>
            <person name="Long P.E."/>
            <person name="Banfield J.F."/>
        </authorList>
    </citation>
    <scope>NUCLEOTIDE SEQUENCE [LARGE SCALE GENOMIC DNA]</scope>
</reference>
<gene>
    <name evidence="1" type="ORF">ACD_4C00189G0001</name>
</gene>
<proteinExistence type="predicted"/>
<dbReference type="EMBL" id="AMFJ01000705">
    <property type="protein sequence ID" value="EKE26695.1"/>
    <property type="molecule type" value="Genomic_DNA"/>
</dbReference>
<protein>
    <submittedName>
        <fullName evidence="1">Uncharacterized protein</fullName>
    </submittedName>
</protein>